<gene>
    <name evidence="2" type="ORF">J2TS6_17400</name>
</gene>
<dbReference type="RefSeq" id="WP_160040820.1">
    <property type="nucleotide sequence ID" value="NZ_BORQ01000002.1"/>
</dbReference>
<reference evidence="2" key="1">
    <citation type="submission" date="2021-03" db="EMBL/GenBank/DDBJ databases">
        <title>Antimicrobial resistance genes in bacteria isolated from Japanese honey, and their potential for conferring macrolide and lincosamide resistance in the American foulbrood pathogen Paenibacillus larvae.</title>
        <authorList>
            <person name="Okamoto M."/>
            <person name="Kumagai M."/>
            <person name="Kanamori H."/>
            <person name="Takamatsu D."/>
        </authorList>
    </citation>
    <scope>NUCLEOTIDE SEQUENCE</scope>
    <source>
        <strain evidence="2">J2TS6</strain>
    </source>
</reference>
<feature type="signal peptide" evidence="1">
    <location>
        <begin position="1"/>
        <end position="24"/>
    </location>
</feature>
<protein>
    <recommendedName>
        <fullName evidence="4">Copper amine oxidase</fullName>
    </recommendedName>
</protein>
<comment type="caution">
    <text evidence="2">The sequence shown here is derived from an EMBL/GenBank/DDBJ whole genome shotgun (WGS) entry which is preliminary data.</text>
</comment>
<dbReference type="EMBL" id="BORQ01000002">
    <property type="protein sequence ID" value="GIO30599.1"/>
    <property type="molecule type" value="Genomic_DNA"/>
</dbReference>
<name>A0A919XF78_9BACL</name>
<dbReference type="AlphaFoldDB" id="A0A919XF78"/>
<evidence type="ECO:0008006" key="4">
    <source>
        <dbReference type="Google" id="ProtNLM"/>
    </source>
</evidence>
<evidence type="ECO:0000313" key="3">
    <source>
        <dbReference type="Proteomes" id="UP000679779"/>
    </source>
</evidence>
<evidence type="ECO:0000256" key="1">
    <source>
        <dbReference type="SAM" id="SignalP"/>
    </source>
</evidence>
<sequence length="185" mass="20824">MRNWKKILVCVFAFSLMGSSVMFADSVSQKIRVWINGQEVQDGGYVIDGKTYVPIREFNGVVTYDGDSNQVKFIKPNVHIFLFKGDTVFGNVNKGKLKFNVFCQVDSLSENVSSVKVAITDPSGNVKDIQSQDLGSGQKDNFWFRTYDFTYDFKVAGKYKVGFYIKASKNADYELVAEKVITALN</sequence>
<keyword evidence="1" id="KW-0732">Signal</keyword>
<organism evidence="2 3">
    <name type="scientific">Paenibacillus albilobatus</name>
    <dbReference type="NCBI Taxonomy" id="2716884"/>
    <lineage>
        <taxon>Bacteria</taxon>
        <taxon>Bacillati</taxon>
        <taxon>Bacillota</taxon>
        <taxon>Bacilli</taxon>
        <taxon>Bacillales</taxon>
        <taxon>Paenibacillaceae</taxon>
        <taxon>Paenibacillus</taxon>
    </lineage>
</organism>
<accession>A0A919XF78</accession>
<proteinExistence type="predicted"/>
<evidence type="ECO:0000313" key="2">
    <source>
        <dbReference type="EMBL" id="GIO30599.1"/>
    </source>
</evidence>
<keyword evidence="3" id="KW-1185">Reference proteome</keyword>
<dbReference type="Proteomes" id="UP000679779">
    <property type="component" value="Unassembled WGS sequence"/>
</dbReference>
<feature type="chain" id="PRO_5037048035" description="Copper amine oxidase" evidence="1">
    <location>
        <begin position="25"/>
        <end position="185"/>
    </location>
</feature>